<dbReference type="GO" id="GO:0005975">
    <property type="term" value="P:carbohydrate metabolic process"/>
    <property type="evidence" value="ECO:0007669"/>
    <property type="project" value="InterPro"/>
</dbReference>
<keyword evidence="2 6" id="KW-0378">Hydrolase</keyword>
<gene>
    <name evidence="9" type="ORF">FBY41_2020</name>
</gene>
<dbReference type="Pfam" id="PF00933">
    <property type="entry name" value="Glyco_hydro_3"/>
    <property type="match status" value="1"/>
</dbReference>
<feature type="region of interest" description="Disordered" evidence="7">
    <location>
        <begin position="1"/>
        <end position="20"/>
    </location>
</feature>
<comment type="similarity">
    <text evidence="1 6">Belongs to the glycosyl hydrolase 3 family.</text>
</comment>
<dbReference type="InterPro" id="IPR013783">
    <property type="entry name" value="Ig-like_fold"/>
</dbReference>
<sequence length="785" mass="81978">MTDLQPDATENGPGRTTGGAPGVAAMLALLPEEVVAGLTLEEKASLTSGSSFWFTQGVSRAGIPEVLLTDGPHGVRKQRGGADHVGLADSVPATCFPPAVALGSTFDPDLLERVGVALGEEAAAEGVGVLLGPGINIKRSPLCGRNFEYLSEDPFVSGVLGAALVRGLQSQGVGASLKHFAANNQEADRMRVSADVDERPLREIYLRGFQRVVTEAEPWTLMCSYNKINGTYASQNRWLLTDVLRGEWGFTGLVMSDWGAVDDRVAGVAAGLDLEMPSSEGRTDAEVVAAVRDGSLAEAALDLAATRVVDLVQKALRRDGHDSGGSHRVEGAGYDVDAHHALAREVAARSVVLLENDGILPLAPTTRVAVIGAFAAQPRYQGAGSSLINPTRLDTALDGMREHAAEGTVTYAAGFVLGDTDPAAAAAQTGEELVREAVAAAAASDVAVLFLGLPAELESEGFDRADIELPAEQVALLGAVADANPRVVVVLSNGGVVRLGEVADRSAAVVEGWLLGQAGGTAVADVLYGAVNPSGRLAETIPHRLQDSPAYLDFPGERGHVRYGEGLFVGYRWYDARDLDVAHPFGHGLSYTTFEHSGLSVTPDAEGLAVSVTVTNTGERDGREVVQVYTGLASSDVARPPRELKAFGSVALAAGESRVVELRVSRADLACWDIRAGAWVVEGGSYAVEVGASSRDIRGSETVAVVGDEVAMPLTLESSLDEVMADPEAAQLVREGLSRFLDDPDMVKLIGSAPVGRILGFPGTGVVPAEVGARLERLNAERGLT</sequence>
<organism evidence="9 10">
    <name type="scientific">Humibacillus xanthopallidus</name>
    <dbReference type="NCBI Taxonomy" id="412689"/>
    <lineage>
        <taxon>Bacteria</taxon>
        <taxon>Bacillati</taxon>
        <taxon>Actinomycetota</taxon>
        <taxon>Actinomycetes</taxon>
        <taxon>Micrococcales</taxon>
        <taxon>Intrasporangiaceae</taxon>
        <taxon>Humibacillus</taxon>
    </lineage>
</organism>
<dbReference type="InterPro" id="IPR050288">
    <property type="entry name" value="Cellulose_deg_GH3"/>
</dbReference>
<dbReference type="EMBL" id="VFPM01000002">
    <property type="protein sequence ID" value="TQM61998.1"/>
    <property type="molecule type" value="Genomic_DNA"/>
</dbReference>
<dbReference type="InterPro" id="IPR019800">
    <property type="entry name" value="Glyco_hydro_3_AS"/>
</dbReference>
<dbReference type="SUPFAM" id="SSF52279">
    <property type="entry name" value="Beta-D-glucan exohydrolase, C-terminal domain"/>
    <property type="match status" value="1"/>
</dbReference>
<dbReference type="SMART" id="SM01217">
    <property type="entry name" value="Fn3_like"/>
    <property type="match status" value="1"/>
</dbReference>
<dbReference type="InterPro" id="IPR001764">
    <property type="entry name" value="Glyco_hydro_3_N"/>
</dbReference>
<dbReference type="PANTHER" id="PTHR42715">
    <property type="entry name" value="BETA-GLUCOSIDASE"/>
    <property type="match status" value="1"/>
</dbReference>
<evidence type="ECO:0000256" key="1">
    <source>
        <dbReference type="ARBA" id="ARBA00005336"/>
    </source>
</evidence>
<accession>A0A543HUJ3</accession>
<dbReference type="PANTHER" id="PTHR42715:SF10">
    <property type="entry name" value="BETA-GLUCOSIDASE"/>
    <property type="match status" value="1"/>
</dbReference>
<evidence type="ECO:0000256" key="6">
    <source>
        <dbReference type="RuleBase" id="RU361161"/>
    </source>
</evidence>
<dbReference type="InterPro" id="IPR002772">
    <property type="entry name" value="Glyco_hydro_3_C"/>
</dbReference>
<dbReference type="Proteomes" id="UP000316747">
    <property type="component" value="Unassembled WGS sequence"/>
</dbReference>
<proteinExistence type="inferred from homology"/>
<reference evidence="9 10" key="1">
    <citation type="submission" date="2019-06" db="EMBL/GenBank/DDBJ databases">
        <title>Genome sequencing of plant associated microbes to promote plant fitness in Sorghum bicolor and Oryza sativa.</title>
        <authorList>
            <person name="Coleman-Derr D."/>
        </authorList>
    </citation>
    <scope>NUCLEOTIDE SEQUENCE [LARGE SCALE GENOMIC DNA]</scope>
    <source>
        <strain evidence="9 10">KV-663</strain>
    </source>
</reference>
<keyword evidence="6" id="KW-0326">Glycosidase</keyword>
<comment type="function">
    <text evidence="4">Catalyzes the hydrolysis of a non-reducing terminal alpha-L-arabinopyranosidic linkage in ginsenoside Rb2 (alpha-L-arabinopyranosyl-(1-&gt;6)-alpha-D-glucopyranosyl) to release alpha-D-glucopyranosyl (Rd). It is not able to hydrolyze alpha-L-arabinofuranosyl-(1-&gt;6)-alpha-D-glucopyranosyl (Rc).</text>
</comment>
<protein>
    <recommendedName>
        <fullName evidence="5">Exo-alpha-(1-&gt;6)-L-arabinopyranosidase</fullName>
    </recommendedName>
</protein>
<evidence type="ECO:0000256" key="4">
    <source>
        <dbReference type="ARBA" id="ARBA00058905"/>
    </source>
</evidence>
<evidence type="ECO:0000256" key="2">
    <source>
        <dbReference type="ARBA" id="ARBA00022801"/>
    </source>
</evidence>
<evidence type="ECO:0000256" key="5">
    <source>
        <dbReference type="ARBA" id="ARBA00074219"/>
    </source>
</evidence>
<dbReference type="SUPFAM" id="SSF51445">
    <property type="entry name" value="(Trans)glycosidases"/>
    <property type="match status" value="1"/>
</dbReference>
<dbReference type="Pfam" id="PF01915">
    <property type="entry name" value="Glyco_hydro_3_C"/>
    <property type="match status" value="1"/>
</dbReference>
<dbReference type="Gene3D" id="3.40.50.1700">
    <property type="entry name" value="Glycoside hydrolase family 3 C-terminal domain"/>
    <property type="match status" value="1"/>
</dbReference>
<dbReference type="FunFam" id="2.60.40.10:FF:000495">
    <property type="entry name" value="Periplasmic beta-glucosidase"/>
    <property type="match status" value="1"/>
</dbReference>
<dbReference type="Gene3D" id="3.20.20.300">
    <property type="entry name" value="Glycoside hydrolase, family 3, N-terminal domain"/>
    <property type="match status" value="1"/>
</dbReference>
<dbReference type="Pfam" id="PF14310">
    <property type="entry name" value="Fn3-like"/>
    <property type="match status" value="1"/>
</dbReference>
<evidence type="ECO:0000313" key="9">
    <source>
        <dbReference type="EMBL" id="TQM61998.1"/>
    </source>
</evidence>
<evidence type="ECO:0000259" key="8">
    <source>
        <dbReference type="SMART" id="SM01217"/>
    </source>
</evidence>
<dbReference type="PRINTS" id="PR00133">
    <property type="entry name" value="GLHYDRLASE3"/>
</dbReference>
<name>A0A543HUJ3_9MICO</name>
<keyword evidence="3" id="KW-0119">Carbohydrate metabolism</keyword>
<evidence type="ECO:0000256" key="7">
    <source>
        <dbReference type="SAM" id="MobiDB-lite"/>
    </source>
</evidence>
<dbReference type="InterPro" id="IPR026891">
    <property type="entry name" value="Fn3-like"/>
</dbReference>
<dbReference type="AlphaFoldDB" id="A0A543HUJ3"/>
<dbReference type="InterPro" id="IPR036962">
    <property type="entry name" value="Glyco_hydro_3_N_sf"/>
</dbReference>
<evidence type="ECO:0000256" key="3">
    <source>
        <dbReference type="ARBA" id="ARBA00023277"/>
    </source>
</evidence>
<dbReference type="InterPro" id="IPR017853">
    <property type="entry name" value="GH"/>
</dbReference>
<feature type="domain" description="Fibronectin type III-like" evidence="8">
    <location>
        <begin position="624"/>
        <end position="694"/>
    </location>
</feature>
<dbReference type="Gene3D" id="2.60.40.10">
    <property type="entry name" value="Immunoglobulins"/>
    <property type="match status" value="1"/>
</dbReference>
<evidence type="ECO:0000313" key="10">
    <source>
        <dbReference type="Proteomes" id="UP000316747"/>
    </source>
</evidence>
<comment type="caution">
    <text evidence="9">The sequence shown here is derived from an EMBL/GenBank/DDBJ whole genome shotgun (WGS) entry which is preliminary data.</text>
</comment>
<keyword evidence="10" id="KW-1185">Reference proteome</keyword>
<dbReference type="InterPro" id="IPR036881">
    <property type="entry name" value="Glyco_hydro_3_C_sf"/>
</dbReference>
<dbReference type="GO" id="GO:0008422">
    <property type="term" value="F:beta-glucosidase activity"/>
    <property type="evidence" value="ECO:0007669"/>
    <property type="project" value="UniProtKB-ARBA"/>
</dbReference>
<dbReference type="PROSITE" id="PS00775">
    <property type="entry name" value="GLYCOSYL_HYDROL_F3"/>
    <property type="match status" value="1"/>
</dbReference>